<dbReference type="InterPro" id="IPR029000">
    <property type="entry name" value="Cyclophilin-like_dom_sf"/>
</dbReference>
<comment type="similarity">
    <text evidence="1 4">Belongs to the cyclophilin-type PPIase family.</text>
</comment>
<dbReference type="PROSITE" id="PS50072">
    <property type="entry name" value="CSA_PPIASE_2"/>
    <property type="match status" value="1"/>
</dbReference>
<dbReference type="InterPro" id="IPR002130">
    <property type="entry name" value="Cyclophilin-type_PPIase_dom"/>
</dbReference>
<dbReference type="EC" id="5.2.1.8" evidence="4"/>
<keyword evidence="2 4" id="KW-0697">Rotamase</keyword>
<accession>A0A975J2C9</accession>
<protein>
    <recommendedName>
        <fullName evidence="4">Peptidyl-prolyl cis-trans isomerase</fullName>
        <shortName evidence="4">PPIase</shortName>
        <ecNumber evidence="4">5.2.1.8</ecNumber>
    </recommendedName>
</protein>
<dbReference type="SUPFAM" id="SSF50891">
    <property type="entry name" value="Cyclophilin-like"/>
    <property type="match status" value="1"/>
</dbReference>
<proteinExistence type="inferred from homology"/>
<comment type="catalytic activity">
    <reaction evidence="4">
        <text>[protein]-peptidylproline (omega=180) = [protein]-peptidylproline (omega=0)</text>
        <dbReference type="Rhea" id="RHEA:16237"/>
        <dbReference type="Rhea" id="RHEA-COMP:10747"/>
        <dbReference type="Rhea" id="RHEA-COMP:10748"/>
        <dbReference type="ChEBI" id="CHEBI:83833"/>
        <dbReference type="ChEBI" id="CHEBI:83834"/>
        <dbReference type="EC" id="5.2.1.8"/>
    </reaction>
</comment>
<dbReference type="PANTHER" id="PTHR45625:SF4">
    <property type="entry name" value="PEPTIDYLPROLYL ISOMERASE DOMAIN AND WD REPEAT-CONTAINING PROTEIN 1"/>
    <property type="match status" value="1"/>
</dbReference>
<evidence type="ECO:0000256" key="4">
    <source>
        <dbReference type="RuleBase" id="RU363019"/>
    </source>
</evidence>
<feature type="domain" description="PPIase cyclophilin-type" evidence="5">
    <location>
        <begin position="9"/>
        <end position="131"/>
    </location>
</feature>
<dbReference type="RefSeq" id="WP_211634050.1">
    <property type="nucleotide sequence ID" value="NZ_CP073100.1"/>
</dbReference>
<comment type="function">
    <text evidence="4">PPIases accelerate the folding of proteins. It catalyzes the cis-trans isomerization of proline imidic peptide bonds in oligopeptides.</text>
</comment>
<dbReference type="GO" id="GO:0006457">
    <property type="term" value="P:protein folding"/>
    <property type="evidence" value="ECO:0007669"/>
    <property type="project" value="InterPro"/>
</dbReference>
<dbReference type="PRINTS" id="PR00153">
    <property type="entry name" value="CSAPPISMRASE"/>
</dbReference>
<keyword evidence="7" id="KW-1185">Reference proteome</keyword>
<dbReference type="AlphaFoldDB" id="A0A975J2C9"/>
<dbReference type="GO" id="GO:0003755">
    <property type="term" value="F:peptidyl-prolyl cis-trans isomerase activity"/>
    <property type="evidence" value="ECO:0007669"/>
    <property type="project" value="UniProtKB-UniRule"/>
</dbReference>
<evidence type="ECO:0000256" key="1">
    <source>
        <dbReference type="ARBA" id="ARBA00007365"/>
    </source>
</evidence>
<reference evidence="6" key="1">
    <citation type="submission" date="2021-04" db="EMBL/GenBank/DDBJ databases">
        <title>Luteolibacter sp. 32A isolated from the skin of an Anderson's salamander (Ambystoma andersonii).</title>
        <authorList>
            <person name="Spergser J."/>
            <person name="Busse H.-J."/>
        </authorList>
    </citation>
    <scope>NUCLEOTIDE SEQUENCE</scope>
    <source>
        <strain evidence="6">32A</strain>
    </source>
</reference>
<dbReference type="EMBL" id="CP073100">
    <property type="protein sequence ID" value="QUE52762.1"/>
    <property type="molecule type" value="Genomic_DNA"/>
</dbReference>
<dbReference type="PANTHER" id="PTHR45625">
    <property type="entry name" value="PEPTIDYL-PROLYL CIS-TRANS ISOMERASE-RELATED"/>
    <property type="match status" value="1"/>
</dbReference>
<sequence length="180" mass="19669">MSDIRITVHTTAGDFDATIFADKAPVTSANFLNLAKRGYYNGVAFHRVVDGFMIQGGDPTESGRGGPGYKFGDEFHPELRHNKPGIFSMANAGPGTNGSQFFVTHVPTQFLDDRHSVFGEVTKGLEIVKAITGKNNTGERGCKFNGTGDKITSITFHDDASALFENQKDNIEHWNSILDR</sequence>
<dbReference type="KEGG" id="lamb:KBB96_07675"/>
<dbReference type="PROSITE" id="PS00170">
    <property type="entry name" value="CSA_PPIASE_1"/>
    <property type="match status" value="1"/>
</dbReference>
<dbReference type="CDD" id="cd00317">
    <property type="entry name" value="cyclophilin"/>
    <property type="match status" value="1"/>
</dbReference>
<organism evidence="6 7">
    <name type="scientific">Luteolibacter ambystomatis</name>
    <dbReference type="NCBI Taxonomy" id="2824561"/>
    <lineage>
        <taxon>Bacteria</taxon>
        <taxon>Pseudomonadati</taxon>
        <taxon>Verrucomicrobiota</taxon>
        <taxon>Verrucomicrobiia</taxon>
        <taxon>Verrucomicrobiales</taxon>
        <taxon>Verrucomicrobiaceae</taxon>
        <taxon>Luteolibacter</taxon>
    </lineage>
</organism>
<evidence type="ECO:0000256" key="2">
    <source>
        <dbReference type="ARBA" id="ARBA00023110"/>
    </source>
</evidence>
<dbReference type="Gene3D" id="2.40.100.10">
    <property type="entry name" value="Cyclophilin-like"/>
    <property type="match status" value="1"/>
</dbReference>
<gene>
    <name evidence="6" type="ORF">KBB96_07675</name>
</gene>
<name>A0A975J2C9_9BACT</name>
<evidence type="ECO:0000259" key="5">
    <source>
        <dbReference type="PROSITE" id="PS50072"/>
    </source>
</evidence>
<evidence type="ECO:0000313" key="7">
    <source>
        <dbReference type="Proteomes" id="UP000676169"/>
    </source>
</evidence>
<dbReference type="Proteomes" id="UP000676169">
    <property type="component" value="Chromosome"/>
</dbReference>
<evidence type="ECO:0000256" key="3">
    <source>
        <dbReference type="ARBA" id="ARBA00023235"/>
    </source>
</evidence>
<dbReference type="InterPro" id="IPR044666">
    <property type="entry name" value="Cyclophilin_A-like"/>
</dbReference>
<dbReference type="InterPro" id="IPR020892">
    <property type="entry name" value="Cyclophilin-type_PPIase_CS"/>
</dbReference>
<dbReference type="Pfam" id="PF00160">
    <property type="entry name" value="Pro_isomerase"/>
    <property type="match status" value="1"/>
</dbReference>
<keyword evidence="3 4" id="KW-0413">Isomerase</keyword>
<evidence type="ECO:0000313" key="6">
    <source>
        <dbReference type="EMBL" id="QUE52762.1"/>
    </source>
</evidence>